<organism evidence="1">
    <name type="scientific">Magallana gigas</name>
    <name type="common">Pacific oyster</name>
    <name type="synonym">Crassostrea gigas</name>
    <dbReference type="NCBI Taxonomy" id="29159"/>
    <lineage>
        <taxon>Eukaryota</taxon>
        <taxon>Metazoa</taxon>
        <taxon>Spiralia</taxon>
        <taxon>Lophotrochozoa</taxon>
        <taxon>Mollusca</taxon>
        <taxon>Bivalvia</taxon>
        <taxon>Autobranchia</taxon>
        <taxon>Pteriomorphia</taxon>
        <taxon>Ostreida</taxon>
        <taxon>Ostreoidea</taxon>
        <taxon>Ostreidae</taxon>
        <taxon>Magallana</taxon>
    </lineage>
</organism>
<proteinExistence type="predicted"/>
<dbReference type="EMBL" id="JH822961">
    <property type="protein sequence ID" value="EKC17411.1"/>
    <property type="molecule type" value="Genomic_DNA"/>
</dbReference>
<protein>
    <submittedName>
        <fullName evidence="1">Uncharacterized protein</fullName>
    </submittedName>
</protein>
<sequence length="70" mass="8081">MVWALEKTTVNWLGDKRWMQFSLGPTATHLHSQDHVKPKQRVQGNCVLKLLYPFLWGFIDGSSFSHLVKA</sequence>
<dbReference type="HOGENOM" id="CLU_2760266_0_0_1"/>
<name>K1Q7N2_MAGGI</name>
<dbReference type="InParanoid" id="K1Q7N2"/>
<evidence type="ECO:0000313" key="1">
    <source>
        <dbReference type="EMBL" id="EKC17411.1"/>
    </source>
</evidence>
<gene>
    <name evidence="1" type="ORF">CGI_10000888</name>
</gene>
<dbReference type="AlphaFoldDB" id="K1Q7N2"/>
<reference evidence="1" key="1">
    <citation type="journal article" date="2012" name="Nature">
        <title>The oyster genome reveals stress adaptation and complexity of shell formation.</title>
        <authorList>
            <person name="Zhang G."/>
            <person name="Fang X."/>
            <person name="Guo X."/>
            <person name="Li L."/>
            <person name="Luo R."/>
            <person name="Xu F."/>
            <person name="Yang P."/>
            <person name="Zhang L."/>
            <person name="Wang X."/>
            <person name="Qi H."/>
            <person name="Xiong Z."/>
            <person name="Que H."/>
            <person name="Xie Y."/>
            <person name="Holland P.W."/>
            <person name="Paps J."/>
            <person name="Zhu Y."/>
            <person name="Wu F."/>
            <person name="Chen Y."/>
            <person name="Wang J."/>
            <person name="Peng C."/>
            <person name="Meng J."/>
            <person name="Yang L."/>
            <person name="Liu J."/>
            <person name="Wen B."/>
            <person name="Zhang N."/>
            <person name="Huang Z."/>
            <person name="Zhu Q."/>
            <person name="Feng Y."/>
            <person name="Mount A."/>
            <person name="Hedgecock D."/>
            <person name="Xu Z."/>
            <person name="Liu Y."/>
            <person name="Domazet-Loso T."/>
            <person name="Du Y."/>
            <person name="Sun X."/>
            <person name="Zhang S."/>
            <person name="Liu B."/>
            <person name="Cheng P."/>
            <person name="Jiang X."/>
            <person name="Li J."/>
            <person name="Fan D."/>
            <person name="Wang W."/>
            <person name="Fu W."/>
            <person name="Wang T."/>
            <person name="Wang B."/>
            <person name="Zhang J."/>
            <person name="Peng Z."/>
            <person name="Li Y."/>
            <person name="Li N."/>
            <person name="Wang J."/>
            <person name="Chen M."/>
            <person name="He Y."/>
            <person name="Tan F."/>
            <person name="Song X."/>
            <person name="Zheng Q."/>
            <person name="Huang R."/>
            <person name="Yang H."/>
            <person name="Du X."/>
            <person name="Chen L."/>
            <person name="Yang M."/>
            <person name="Gaffney P.M."/>
            <person name="Wang S."/>
            <person name="Luo L."/>
            <person name="She Z."/>
            <person name="Ming Y."/>
            <person name="Huang W."/>
            <person name="Zhang S."/>
            <person name="Huang B."/>
            <person name="Zhang Y."/>
            <person name="Qu T."/>
            <person name="Ni P."/>
            <person name="Miao G."/>
            <person name="Wang J."/>
            <person name="Wang Q."/>
            <person name="Steinberg C.E."/>
            <person name="Wang H."/>
            <person name="Li N."/>
            <person name="Qian L."/>
            <person name="Zhang G."/>
            <person name="Li Y."/>
            <person name="Yang H."/>
            <person name="Liu X."/>
            <person name="Wang J."/>
            <person name="Yin Y."/>
            <person name="Wang J."/>
        </authorList>
    </citation>
    <scope>NUCLEOTIDE SEQUENCE [LARGE SCALE GENOMIC DNA]</scope>
    <source>
        <strain evidence="1">05x7-T-G4-1.051#20</strain>
    </source>
</reference>
<accession>K1Q7N2</accession>